<proteinExistence type="predicted"/>
<evidence type="ECO:0000256" key="1">
    <source>
        <dbReference type="SAM" id="MobiDB-lite"/>
    </source>
</evidence>
<comment type="caution">
    <text evidence="2">The sequence shown here is derived from an EMBL/GenBank/DDBJ whole genome shotgun (WGS) entry which is preliminary data.</text>
</comment>
<dbReference type="Proteomes" id="UP000317650">
    <property type="component" value="Chromosome 1"/>
</dbReference>
<keyword evidence="3" id="KW-1185">Reference proteome</keyword>
<dbReference type="AlphaFoldDB" id="A0A4S8JPB1"/>
<gene>
    <name evidence="2" type="ORF">C4D60_Mb01t17730</name>
</gene>
<evidence type="ECO:0000313" key="2">
    <source>
        <dbReference type="EMBL" id="THU63619.1"/>
    </source>
</evidence>
<protein>
    <submittedName>
        <fullName evidence="2">Uncharacterized protein</fullName>
    </submittedName>
</protein>
<organism evidence="2 3">
    <name type="scientific">Musa balbisiana</name>
    <name type="common">Banana</name>
    <dbReference type="NCBI Taxonomy" id="52838"/>
    <lineage>
        <taxon>Eukaryota</taxon>
        <taxon>Viridiplantae</taxon>
        <taxon>Streptophyta</taxon>
        <taxon>Embryophyta</taxon>
        <taxon>Tracheophyta</taxon>
        <taxon>Spermatophyta</taxon>
        <taxon>Magnoliopsida</taxon>
        <taxon>Liliopsida</taxon>
        <taxon>Zingiberales</taxon>
        <taxon>Musaceae</taxon>
        <taxon>Musa</taxon>
    </lineage>
</organism>
<name>A0A4S8JPB1_MUSBA</name>
<evidence type="ECO:0000313" key="3">
    <source>
        <dbReference type="Proteomes" id="UP000317650"/>
    </source>
</evidence>
<sequence length="195" mass="21230">MSNVIRGATLLLASRGKRQAQHARRYLFLQNPLHIANLIVGGVGPSFRPDLCAGTRTRRVAGLTGVEPFPGGNDVPFPRPNPPAGRRPLLPRGTTREIPSIRTQDKLRRPRGHGIKLFTPTAPSERCMCFRMSVIRDMWYGVIGCCPELPEAILVVAGPIYAARDDVGRGQLLSQIYSGASDVAPYLPSEVVHSG</sequence>
<accession>A0A4S8JPB1</accession>
<dbReference type="EMBL" id="PYDT01000004">
    <property type="protein sequence ID" value="THU63619.1"/>
    <property type="molecule type" value="Genomic_DNA"/>
</dbReference>
<feature type="region of interest" description="Disordered" evidence="1">
    <location>
        <begin position="63"/>
        <end position="114"/>
    </location>
</feature>
<reference evidence="2 3" key="1">
    <citation type="journal article" date="2019" name="Nat. Plants">
        <title>Genome sequencing of Musa balbisiana reveals subgenome evolution and function divergence in polyploid bananas.</title>
        <authorList>
            <person name="Yao X."/>
        </authorList>
    </citation>
    <scope>NUCLEOTIDE SEQUENCE [LARGE SCALE GENOMIC DNA]</scope>
    <source>
        <strain evidence="3">cv. DH-PKW</strain>
        <tissue evidence="2">Leaves</tissue>
    </source>
</reference>